<sequence>MIALELFFILLLTDVCDAAKRGRGCGCKHVLGHTIQHRICKEKCRLRRHYLFDWPKNSPINSTKDPKCEKCENQPGERRRICEVNFCGSRN</sequence>
<reference evidence="2" key="1">
    <citation type="submission" date="2023-07" db="EMBL/GenBank/DDBJ databases">
        <authorList>
            <consortium name="CYATHOMIX"/>
        </authorList>
    </citation>
    <scope>NUCLEOTIDE SEQUENCE</scope>
    <source>
        <strain evidence="2">N/A</strain>
    </source>
</reference>
<evidence type="ECO:0000313" key="2">
    <source>
        <dbReference type="EMBL" id="CAJ0605147.1"/>
    </source>
</evidence>
<evidence type="ECO:0000256" key="1">
    <source>
        <dbReference type="SAM" id="SignalP"/>
    </source>
</evidence>
<keyword evidence="1" id="KW-0732">Signal</keyword>
<keyword evidence="3" id="KW-1185">Reference proteome</keyword>
<evidence type="ECO:0000313" key="3">
    <source>
        <dbReference type="Proteomes" id="UP001176961"/>
    </source>
</evidence>
<protein>
    <recommendedName>
        <fullName evidence="4">Secreted protein</fullName>
    </recommendedName>
</protein>
<evidence type="ECO:0008006" key="4">
    <source>
        <dbReference type="Google" id="ProtNLM"/>
    </source>
</evidence>
<feature type="signal peptide" evidence="1">
    <location>
        <begin position="1"/>
        <end position="18"/>
    </location>
</feature>
<dbReference type="AlphaFoldDB" id="A0AA36H724"/>
<dbReference type="EMBL" id="CATQJL010000316">
    <property type="protein sequence ID" value="CAJ0605147.1"/>
    <property type="molecule type" value="Genomic_DNA"/>
</dbReference>
<comment type="caution">
    <text evidence="2">The sequence shown here is derived from an EMBL/GenBank/DDBJ whole genome shotgun (WGS) entry which is preliminary data.</text>
</comment>
<dbReference type="Proteomes" id="UP001176961">
    <property type="component" value="Unassembled WGS sequence"/>
</dbReference>
<accession>A0AA36H724</accession>
<proteinExistence type="predicted"/>
<gene>
    <name evidence="2" type="ORF">CYNAS_LOCUS17130</name>
</gene>
<organism evidence="2 3">
    <name type="scientific">Cylicocyclus nassatus</name>
    <name type="common">Nematode worm</name>
    <dbReference type="NCBI Taxonomy" id="53992"/>
    <lineage>
        <taxon>Eukaryota</taxon>
        <taxon>Metazoa</taxon>
        <taxon>Ecdysozoa</taxon>
        <taxon>Nematoda</taxon>
        <taxon>Chromadorea</taxon>
        <taxon>Rhabditida</taxon>
        <taxon>Rhabditina</taxon>
        <taxon>Rhabditomorpha</taxon>
        <taxon>Strongyloidea</taxon>
        <taxon>Strongylidae</taxon>
        <taxon>Cylicocyclus</taxon>
    </lineage>
</organism>
<feature type="chain" id="PRO_5041453792" description="Secreted protein" evidence="1">
    <location>
        <begin position="19"/>
        <end position="91"/>
    </location>
</feature>
<name>A0AA36H724_CYLNA</name>